<keyword evidence="2" id="KW-1133">Transmembrane helix</keyword>
<gene>
    <name evidence="3" type="ORF">SAMN04489743_0874</name>
</gene>
<reference evidence="4" key="1">
    <citation type="submission" date="2016-10" db="EMBL/GenBank/DDBJ databases">
        <authorList>
            <person name="Varghese N."/>
            <person name="Submissions S."/>
        </authorList>
    </citation>
    <scope>NUCLEOTIDE SEQUENCE [LARGE SCALE GENOMIC DNA]</scope>
    <source>
        <strain evidence="4">IMMIB L-1606</strain>
    </source>
</reference>
<dbReference type="SUPFAM" id="SSF89392">
    <property type="entry name" value="Prokaryotic lipoproteins and lipoprotein localization factors"/>
    <property type="match status" value="1"/>
</dbReference>
<feature type="region of interest" description="Disordered" evidence="1">
    <location>
        <begin position="1"/>
        <end position="24"/>
    </location>
</feature>
<evidence type="ECO:0000256" key="2">
    <source>
        <dbReference type="SAM" id="Phobius"/>
    </source>
</evidence>
<dbReference type="EMBL" id="LT629779">
    <property type="protein sequence ID" value="SDS79376.1"/>
    <property type="molecule type" value="Genomic_DNA"/>
</dbReference>
<dbReference type="InterPro" id="IPR052944">
    <property type="entry name" value="Sporulation_related"/>
</dbReference>
<keyword evidence="2" id="KW-0472">Membrane</keyword>
<evidence type="ECO:0000256" key="1">
    <source>
        <dbReference type="SAM" id="MobiDB-lite"/>
    </source>
</evidence>
<keyword evidence="4" id="KW-1185">Reference proteome</keyword>
<dbReference type="Gene3D" id="2.50.20.10">
    <property type="entry name" value="Lipoprotein localisation LolA/LolB/LppX"/>
    <property type="match status" value="1"/>
</dbReference>
<accession>A0A1H1V4R8</accession>
<dbReference type="RefSeq" id="WP_231994443.1">
    <property type="nucleotide sequence ID" value="NZ_CAUQLD010000026.1"/>
</dbReference>
<keyword evidence="2" id="KW-0812">Transmembrane</keyword>
<evidence type="ECO:0000313" key="3">
    <source>
        <dbReference type="EMBL" id="SDS79376.1"/>
    </source>
</evidence>
<name>A0A1H1V4R8_9MICC</name>
<feature type="region of interest" description="Disordered" evidence="1">
    <location>
        <begin position="172"/>
        <end position="202"/>
    </location>
</feature>
<proteinExistence type="predicted"/>
<dbReference type="Proteomes" id="UP000198751">
    <property type="component" value="Chromosome I"/>
</dbReference>
<feature type="compositionally biased region" description="Polar residues" evidence="1">
    <location>
        <begin position="1"/>
        <end position="18"/>
    </location>
</feature>
<evidence type="ECO:0008006" key="5">
    <source>
        <dbReference type="Google" id="ProtNLM"/>
    </source>
</evidence>
<evidence type="ECO:0000313" key="4">
    <source>
        <dbReference type="Proteomes" id="UP000198751"/>
    </source>
</evidence>
<protein>
    <recommendedName>
        <fullName evidence="5">Outer membrane lipoprotein-sorting protein</fullName>
    </recommendedName>
</protein>
<dbReference type="InterPro" id="IPR029046">
    <property type="entry name" value="LolA/LolB/LppX"/>
</dbReference>
<sequence length="411" mass="41720">MGTETTGSATGTDSTFQLHGNRRSGRNWPRWLPALAAPVVIAAAALAGTLPANAGDPLPQKTPAEVLALAAAHHTQAFSGTIEQSSDLGLPALPSTGASSDPASAGGAASVVEFLSGQRTARVYMDGTTKARIQVVDRLAERDIVRRDSDVWFYSSKDNSAAHLTLPAHAADLPLSAPPAQGEDPAAPAQSGSPSESMMPTPEDLARQLLEKVDPTTAVTVGADVEVAGRAAYNLLLEPRSEATLVGQVAIAVDGETGMPLAVQVTARGAGTPAFRLGFTALSLGTPGDSLFTFSPPPGSTVKELQVPDPGQKTYGGHNFGDHAGDGMGPGHPAVTGQGWETILRLPAAAAGAPAANSFLADPLLAQAAVVVPGGRLVSTALLNVLITDDGRVFAGMVPPDRLQAAASAAP</sequence>
<feature type="transmembrane region" description="Helical" evidence="2">
    <location>
        <begin position="31"/>
        <end position="52"/>
    </location>
</feature>
<organism evidence="3 4">
    <name type="scientific">Pseudarthrobacter equi</name>
    <dbReference type="NCBI Taxonomy" id="728066"/>
    <lineage>
        <taxon>Bacteria</taxon>
        <taxon>Bacillati</taxon>
        <taxon>Actinomycetota</taxon>
        <taxon>Actinomycetes</taxon>
        <taxon>Micrococcales</taxon>
        <taxon>Micrococcaceae</taxon>
        <taxon>Pseudarthrobacter</taxon>
    </lineage>
</organism>
<dbReference type="AlphaFoldDB" id="A0A1H1V4R8"/>
<dbReference type="PANTHER" id="PTHR37507">
    <property type="entry name" value="SPORULATION PROTEIN YDCC"/>
    <property type="match status" value="1"/>
</dbReference>
<dbReference type="PANTHER" id="PTHR37507:SF2">
    <property type="entry name" value="SPORULATION PROTEIN YDCC"/>
    <property type="match status" value="1"/>
</dbReference>